<dbReference type="Proteomes" id="UP000887575">
    <property type="component" value="Unassembled WGS sequence"/>
</dbReference>
<proteinExistence type="predicted"/>
<evidence type="ECO:0000256" key="1">
    <source>
        <dbReference type="SAM" id="MobiDB-lite"/>
    </source>
</evidence>
<accession>A0AAF3F3E0</accession>
<organism evidence="3 4">
    <name type="scientific">Mesorhabditis belari</name>
    <dbReference type="NCBI Taxonomy" id="2138241"/>
    <lineage>
        <taxon>Eukaryota</taxon>
        <taxon>Metazoa</taxon>
        <taxon>Ecdysozoa</taxon>
        <taxon>Nematoda</taxon>
        <taxon>Chromadorea</taxon>
        <taxon>Rhabditida</taxon>
        <taxon>Rhabditina</taxon>
        <taxon>Rhabditomorpha</taxon>
        <taxon>Rhabditoidea</taxon>
        <taxon>Rhabditidae</taxon>
        <taxon>Mesorhabditinae</taxon>
        <taxon>Mesorhabditis</taxon>
    </lineage>
</organism>
<feature type="signal peptide" evidence="2">
    <location>
        <begin position="1"/>
        <end position="15"/>
    </location>
</feature>
<dbReference type="AlphaFoldDB" id="A0AAF3F3E0"/>
<evidence type="ECO:0000313" key="4">
    <source>
        <dbReference type="WBParaSite" id="MBELARI_LOCUS20996"/>
    </source>
</evidence>
<evidence type="ECO:0000313" key="5">
    <source>
        <dbReference type="WBParaSite" id="MBELARI_LOCUS3"/>
    </source>
</evidence>
<feature type="compositionally biased region" description="Low complexity" evidence="1">
    <location>
        <begin position="120"/>
        <end position="143"/>
    </location>
</feature>
<evidence type="ECO:0000256" key="2">
    <source>
        <dbReference type="SAM" id="SignalP"/>
    </source>
</evidence>
<feature type="compositionally biased region" description="Basic residues" evidence="1">
    <location>
        <begin position="163"/>
        <end position="176"/>
    </location>
</feature>
<name>A0AAF3F3E0_9BILA</name>
<reference evidence="4 5" key="1">
    <citation type="submission" date="2024-02" db="UniProtKB">
        <authorList>
            <consortium name="WormBaseParasite"/>
        </authorList>
    </citation>
    <scope>IDENTIFICATION</scope>
</reference>
<protein>
    <submittedName>
        <fullName evidence="4 5">Uncharacterized protein</fullName>
    </submittedName>
</protein>
<dbReference type="WBParaSite" id="MBELARI_LOCUS20996">
    <property type="protein sequence ID" value="MBELARI_LOCUS20996"/>
    <property type="gene ID" value="MBELARI_LOCUS20996"/>
</dbReference>
<keyword evidence="2" id="KW-0732">Signal</keyword>
<feature type="chain" id="PRO_5041856438" evidence="2">
    <location>
        <begin position="16"/>
        <end position="537"/>
    </location>
</feature>
<evidence type="ECO:0000313" key="3">
    <source>
        <dbReference type="Proteomes" id="UP000887575"/>
    </source>
</evidence>
<feature type="region of interest" description="Disordered" evidence="1">
    <location>
        <begin position="108"/>
        <end position="225"/>
    </location>
</feature>
<dbReference type="WBParaSite" id="MBELARI_LOCUS3">
    <property type="protein sequence ID" value="MBELARI_LOCUS3"/>
    <property type="gene ID" value="MBELARI_LOCUS3"/>
</dbReference>
<keyword evidence="3" id="KW-1185">Reference proteome</keyword>
<sequence length="537" mass="62652">MLPLLLIFLVHIAYARYQEVDTGDGSFLSVESDDIEFDLDQPYAGRVNLKFGDETNPIGKQSIAFFHGGSYVSVINKGGVKMERKFDGDFCTIRLKDCHCGSSRRERFFSSQSENEEKQNPYQQTYQTPQEDYYTTTTTEATYPTPPPQEQPNRYYYNTQRPPSKKYKKRKYKPKQPMRIADDEDSGPPKPDFGEDYPPAAPPAPPTDRPRQQATPYYTDEKTGPIINRRVSLSPGHDLNIQSIVDFEIGHPRTDCVDLVVQKPRNIEDPSFNNQVFRYFSVLINITNYSPEQVMIYRDVDNVQCNIGTTDQKEYEPKRKRRPFMKTYQTTTTEATTRFIRPYMPERSIRLPTTKGFDYEGKINLDKEYSIDFECSVPYQVYRPTRYDITITLGYEGQKRPESYKSERFGRYNVDCVNYSKDDVDFSQEGKRATCRVGQPREERQSSFGIRRRLFNLDDGLSFVIIGDGEWKVEQDGDRFMITIGHSPRNRMPLTKSHSEYTFGRYTIVIDNFTLKYFTLEQINNRLQCIIGINQRR</sequence>